<feature type="chain" id="PRO_5045942306" evidence="1">
    <location>
        <begin position="21"/>
        <end position="104"/>
    </location>
</feature>
<evidence type="ECO:0000313" key="3">
    <source>
        <dbReference type="Proteomes" id="UP001652700"/>
    </source>
</evidence>
<dbReference type="GeneID" id="114325755"/>
<protein>
    <submittedName>
        <fullName evidence="2">Uncharacterized protein</fullName>
    </submittedName>
</protein>
<sequence length="104" mass="11105">MKSLALVTIVFFAVYQAVSSDGPLCENPDTCANQKCTENLVCSDSQILVHNGGICGCCDDCYLKLYEGQACTKSSPLAFGRKNPKEKCADGLVCKQGKCAKLNS</sequence>
<organism evidence="2 3">
    <name type="scientific">Diabrotica virgifera virgifera</name>
    <name type="common">western corn rootworm</name>
    <dbReference type="NCBI Taxonomy" id="50390"/>
    <lineage>
        <taxon>Eukaryota</taxon>
        <taxon>Metazoa</taxon>
        <taxon>Ecdysozoa</taxon>
        <taxon>Arthropoda</taxon>
        <taxon>Hexapoda</taxon>
        <taxon>Insecta</taxon>
        <taxon>Pterygota</taxon>
        <taxon>Neoptera</taxon>
        <taxon>Endopterygota</taxon>
        <taxon>Coleoptera</taxon>
        <taxon>Polyphaga</taxon>
        <taxon>Cucujiformia</taxon>
        <taxon>Chrysomeloidea</taxon>
        <taxon>Chrysomelidae</taxon>
        <taxon>Galerucinae</taxon>
        <taxon>Diabroticina</taxon>
        <taxon>Diabroticites</taxon>
        <taxon>Diabrotica</taxon>
    </lineage>
</organism>
<evidence type="ECO:0000313" key="2">
    <source>
        <dbReference type="EnsemblMetazoa" id="XP_028129692.2"/>
    </source>
</evidence>
<dbReference type="EnsemblMetazoa" id="XM_028273891.2">
    <property type="protein sequence ID" value="XP_028129692.2"/>
    <property type="gene ID" value="LOC114325755"/>
</dbReference>
<proteinExistence type="predicted"/>
<name>A0ABM5ICA5_DIAVI</name>
<dbReference type="RefSeq" id="XP_028129692.2">
    <property type="nucleotide sequence ID" value="XM_028273891.2"/>
</dbReference>
<evidence type="ECO:0000256" key="1">
    <source>
        <dbReference type="SAM" id="SignalP"/>
    </source>
</evidence>
<keyword evidence="3" id="KW-1185">Reference proteome</keyword>
<reference evidence="2" key="1">
    <citation type="submission" date="2025-05" db="UniProtKB">
        <authorList>
            <consortium name="EnsemblMetazoa"/>
        </authorList>
    </citation>
    <scope>IDENTIFICATION</scope>
</reference>
<accession>A0ABM5ICA5</accession>
<dbReference type="Proteomes" id="UP001652700">
    <property type="component" value="Unplaced"/>
</dbReference>
<keyword evidence="1" id="KW-0732">Signal</keyword>
<feature type="signal peptide" evidence="1">
    <location>
        <begin position="1"/>
        <end position="20"/>
    </location>
</feature>